<reference evidence="4 5" key="1">
    <citation type="submission" date="2016-07" db="EMBL/GenBank/DDBJ databases">
        <title>Caryophanon latum genome sequencing.</title>
        <authorList>
            <person name="Verma A."/>
            <person name="Pal Y."/>
            <person name="Krishnamurthi S."/>
        </authorList>
    </citation>
    <scope>NUCLEOTIDE SEQUENCE [LARGE SCALE GENOMIC DNA]</scope>
    <source>
        <strain evidence="4 5">DSM 14151</strain>
    </source>
</reference>
<evidence type="ECO:0000313" key="5">
    <source>
        <dbReference type="Proteomes" id="UP000093482"/>
    </source>
</evidence>
<evidence type="ECO:0000256" key="2">
    <source>
        <dbReference type="HAMAP-Rule" id="MF_00457"/>
    </source>
</evidence>
<dbReference type="InterPro" id="IPR022877">
    <property type="entry name" value="UPF0173"/>
</dbReference>
<dbReference type="AlphaFoldDB" id="A0A1C0Z0W7"/>
<dbReference type="EMBL" id="MATO01000012">
    <property type="protein sequence ID" value="OCS93020.1"/>
    <property type="molecule type" value="Genomic_DNA"/>
</dbReference>
<dbReference type="InterPro" id="IPR001279">
    <property type="entry name" value="Metallo-B-lactamas"/>
</dbReference>
<dbReference type="RefSeq" id="WP_066461888.1">
    <property type="nucleotide sequence ID" value="NZ_MATO01000012.1"/>
</dbReference>
<dbReference type="NCBIfam" id="NF001911">
    <property type="entry name" value="PRK00685.1"/>
    <property type="match status" value="1"/>
</dbReference>
<dbReference type="Proteomes" id="UP000093482">
    <property type="component" value="Unassembled WGS sequence"/>
</dbReference>
<dbReference type="InterPro" id="IPR050114">
    <property type="entry name" value="UPF0173_UPF0282_UlaG_hydrolase"/>
</dbReference>
<proteinExistence type="inferred from homology"/>
<dbReference type="SUPFAM" id="SSF56281">
    <property type="entry name" value="Metallo-hydrolase/oxidoreductase"/>
    <property type="match status" value="1"/>
</dbReference>
<dbReference type="Gene3D" id="3.60.15.10">
    <property type="entry name" value="Ribonuclease Z/Hydroxyacylglutathione hydrolase-like"/>
    <property type="match status" value="1"/>
</dbReference>
<dbReference type="GO" id="GO:0016787">
    <property type="term" value="F:hydrolase activity"/>
    <property type="evidence" value="ECO:0007669"/>
    <property type="project" value="UniProtKB-UniRule"/>
</dbReference>
<keyword evidence="5" id="KW-1185">Reference proteome</keyword>
<comment type="caution">
    <text evidence="4">The sequence shown here is derived from an EMBL/GenBank/DDBJ whole genome shotgun (WGS) entry which is preliminary data.</text>
</comment>
<dbReference type="HAMAP" id="MF_00457">
    <property type="entry name" value="UPF0173"/>
    <property type="match status" value="1"/>
</dbReference>
<name>A0A1C0Z0W7_9BACL</name>
<keyword evidence="1 2" id="KW-0378">Hydrolase</keyword>
<gene>
    <name evidence="4" type="ORF">A6K76_00595</name>
</gene>
<evidence type="ECO:0000313" key="4">
    <source>
        <dbReference type="EMBL" id="OCS93020.1"/>
    </source>
</evidence>
<evidence type="ECO:0000259" key="3">
    <source>
        <dbReference type="SMART" id="SM00849"/>
    </source>
</evidence>
<dbReference type="InterPro" id="IPR036866">
    <property type="entry name" value="RibonucZ/Hydroxyglut_hydro"/>
</dbReference>
<dbReference type="SMART" id="SM00849">
    <property type="entry name" value="Lactamase_B"/>
    <property type="match status" value="1"/>
</dbReference>
<dbReference type="PANTHER" id="PTHR43546">
    <property type="entry name" value="UPF0173 METAL-DEPENDENT HYDROLASE MJ1163-RELATED"/>
    <property type="match status" value="1"/>
</dbReference>
<dbReference type="PANTHER" id="PTHR43546:SF3">
    <property type="entry name" value="UPF0173 METAL-DEPENDENT HYDROLASE MJ1163"/>
    <property type="match status" value="1"/>
</dbReference>
<organism evidence="4 5">
    <name type="scientific">Caryophanon latum</name>
    <dbReference type="NCBI Taxonomy" id="33977"/>
    <lineage>
        <taxon>Bacteria</taxon>
        <taxon>Bacillati</taxon>
        <taxon>Bacillota</taxon>
        <taxon>Bacilli</taxon>
        <taxon>Bacillales</taxon>
        <taxon>Caryophanaceae</taxon>
        <taxon>Caryophanon</taxon>
    </lineage>
</organism>
<accession>A0A1C0Z0W7</accession>
<comment type="similarity">
    <text evidence="2">Belongs to the UPF0173 family.</text>
</comment>
<sequence length="229" mass="24331">MNISYHGHSVVKVQIGDKTILIDPFLTGNSLTDLSADTEQPDVILLTHGHNDHVGDTVALAAKNDAVVVAPVEAADYLSKQGVTNTVPLGLGGTYDLGFAKVKFVQAFHSSSYTDEDGVVHYMGVAGGILLFAEGLTIYHAGDTALFGDMELIGRRHPIDVAFLPIGGHFTMDPVDAAHAVSLIKPKIAVPVHYDTFPPIKVDVNDFVSHVKDAKVQVLQAGGQVQLNA</sequence>
<feature type="domain" description="Metallo-beta-lactamase" evidence="3">
    <location>
        <begin position="7"/>
        <end position="193"/>
    </location>
</feature>
<dbReference type="OrthoDB" id="9789133at2"/>
<dbReference type="Pfam" id="PF13483">
    <property type="entry name" value="Lactamase_B_3"/>
    <property type="match status" value="1"/>
</dbReference>
<protein>
    <recommendedName>
        <fullName evidence="2">UPF0173 metal-dependent hydrolase A6K76_00595</fullName>
    </recommendedName>
</protein>
<evidence type="ECO:0000256" key="1">
    <source>
        <dbReference type="ARBA" id="ARBA00022801"/>
    </source>
</evidence>